<evidence type="ECO:0000313" key="6">
    <source>
        <dbReference type="EMBL" id="MBK0391796.1"/>
    </source>
</evidence>
<evidence type="ECO:0000259" key="4">
    <source>
        <dbReference type="Pfam" id="PF03781"/>
    </source>
</evidence>
<dbReference type="SUPFAM" id="SSF56436">
    <property type="entry name" value="C-type lectin-like"/>
    <property type="match status" value="1"/>
</dbReference>
<dbReference type="Gene3D" id="3.90.1580.10">
    <property type="entry name" value="paralog of FGE (formylglycine-generating enzyme)"/>
    <property type="match status" value="2"/>
</dbReference>
<dbReference type="PANTHER" id="PTHR23150">
    <property type="entry name" value="SULFATASE MODIFYING FACTOR 1, 2"/>
    <property type="match status" value="1"/>
</dbReference>
<reference evidence="6" key="1">
    <citation type="submission" date="2020-12" db="EMBL/GenBank/DDBJ databases">
        <title>Ramlibacter sp. nov., isolated from a freshwater alga, Cryptomonas.</title>
        <authorList>
            <person name="Kim H.M."/>
            <person name="Jeon C.O."/>
        </authorList>
    </citation>
    <scope>NUCLEOTIDE SEQUENCE</scope>
    <source>
        <strain evidence="6">CrO1</strain>
    </source>
</reference>
<sequence>MRDEAPVVYSAAERLRRGTRDDVREALLDIRTRTLAVADTYVEALGPQLAIPHDPGLNPPRWELGHVAWFQEWWIARNRKRGLGHRADPDHERPPATLAAADAMFDSSRVAHATRWALPLPPIGEVRRWLASTLEATLSHLDALPPNATHDDLYFFRLVALHEAMHAEAACYMARTLGFGVPGLKAAPVVEGEMDVPAQSFRLGGAGDGFCFDNELAAHEVAFSPFRIDAAPVSWDRFGAFVDAGGYAEPRWWTPEGWQWAQQQRGARPAFPRGADAALHLSAHEAQAWCRWAGRRLPTEAEWECAALTQPRFQWGHAWEWTASPFEPYPAFEAHPYRDYSQPWFGSRLVLRGACAATSPWLAHPRYRNFFEPGRTDIFAGFRTCAINPAAPARTRAR</sequence>
<dbReference type="Proteomes" id="UP000617041">
    <property type="component" value="Unassembled WGS sequence"/>
</dbReference>
<dbReference type="InterPro" id="IPR042095">
    <property type="entry name" value="SUMF_sf"/>
</dbReference>
<feature type="domain" description="Sulfatase-modifying factor enzyme-like" evidence="4">
    <location>
        <begin position="194"/>
        <end position="316"/>
    </location>
</feature>
<gene>
    <name evidence="6" type="primary">egtB</name>
    <name evidence="6" type="ORF">I8E28_04265</name>
</gene>
<dbReference type="EMBL" id="JAEDAO010000001">
    <property type="protein sequence ID" value="MBK0391796.1"/>
    <property type="molecule type" value="Genomic_DNA"/>
</dbReference>
<dbReference type="Pfam" id="PF03781">
    <property type="entry name" value="FGE-sulfatase"/>
    <property type="match status" value="1"/>
</dbReference>
<keyword evidence="2" id="KW-0408">Iron</keyword>
<evidence type="ECO:0000256" key="3">
    <source>
        <dbReference type="ARBA" id="ARBA00037882"/>
    </source>
</evidence>
<proteinExistence type="predicted"/>
<dbReference type="NCBIfam" id="NF041186">
    <property type="entry name" value="SenA"/>
    <property type="match status" value="1"/>
</dbReference>
<protein>
    <submittedName>
        <fullName evidence="6">Ergothioneine biosynthesis protein EgtB</fullName>
    </submittedName>
</protein>
<dbReference type="InterPro" id="IPR034660">
    <property type="entry name" value="DinB/YfiT-like"/>
</dbReference>
<dbReference type="InterPro" id="IPR051043">
    <property type="entry name" value="Sulfatase_Mod_Factor_Kinase"/>
</dbReference>
<dbReference type="RefSeq" id="WP_200786593.1">
    <property type="nucleotide sequence ID" value="NZ_JAEDAO010000001.1"/>
</dbReference>
<organism evidence="6 7">
    <name type="scientific">Ramlibacter algicola</name>
    <dbReference type="NCBI Taxonomy" id="2795217"/>
    <lineage>
        <taxon>Bacteria</taxon>
        <taxon>Pseudomonadati</taxon>
        <taxon>Pseudomonadota</taxon>
        <taxon>Betaproteobacteria</taxon>
        <taxon>Burkholderiales</taxon>
        <taxon>Comamonadaceae</taxon>
        <taxon>Ramlibacter</taxon>
    </lineage>
</organism>
<keyword evidence="7" id="KW-1185">Reference proteome</keyword>
<dbReference type="InterPro" id="IPR030809">
    <property type="entry name" value="EgtB_signatur"/>
</dbReference>
<dbReference type="InterPro" id="IPR024775">
    <property type="entry name" value="DinB-like"/>
</dbReference>
<dbReference type="InterPro" id="IPR016187">
    <property type="entry name" value="CTDL_fold"/>
</dbReference>
<comment type="pathway">
    <text evidence="3">Amino-acid biosynthesis; ergothioneine biosynthesis.</text>
</comment>
<feature type="domain" description="DinB-like" evidence="5">
    <location>
        <begin position="38"/>
        <end position="168"/>
    </location>
</feature>
<evidence type="ECO:0000256" key="1">
    <source>
        <dbReference type="ARBA" id="ARBA00023002"/>
    </source>
</evidence>
<evidence type="ECO:0000256" key="2">
    <source>
        <dbReference type="ARBA" id="ARBA00023004"/>
    </source>
</evidence>
<dbReference type="Pfam" id="PF12867">
    <property type="entry name" value="DinB_2"/>
    <property type="match status" value="1"/>
</dbReference>
<comment type="caution">
    <text evidence="6">The sequence shown here is derived from an EMBL/GenBank/DDBJ whole genome shotgun (WGS) entry which is preliminary data.</text>
</comment>
<name>A0A934UQG5_9BURK</name>
<dbReference type="NCBIfam" id="TIGR04373">
    <property type="entry name" value="egtB_X_signatur"/>
    <property type="match status" value="1"/>
</dbReference>
<dbReference type="SUPFAM" id="SSF109854">
    <property type="entry name" value="DinB/YfiT-like putative metalloenzymes"/>
    <property type="match status" value="1"/>
</dbReference>
<evidence type="ECO:0000259" key="5">
    <source>
        <dbReference type="Pfam" id="PF12867"/>
    </source>
</evidence>
<keyword evidence="1" id="KW-0560">Oxidoreductase</keyword>
<evidence type="ECO:0000313" key="7">
    <source>
        <dbReference type="Proteomes" id="UP000617041"/>
    </source>
</evidence>
<dbReference type="InterPro" id="IPR005532">
    <property type="entry name" value="SUMF_dom"/>
</dbReference>
<dbReference type="AlphaFoldDB" id="A0A934UQG5"/>
<accession>A0A934UQG5</accession>